<dbReference type="Proteomes" id="UP000053660">
    <property type="component" value="Unassembled WGS sequence"/>
</dbReference>
<dbReference type="AlphaFoldDB" id="A0A0B1SEN5"/>
<accession>A0A0B1SEN5</accession>
<keyword evidence="2" id="KW-1185">Reference proteome</keyword>
<sequence>MPNFTKNSEFSDITPEIVVDKLAPRCTNVVYRDDPTQEVFMQLLRTAYASELWSLAETDLRLWKAAFGERFRMLVAYDEGMHLNP</sequence>
<evidence type="ECO:0000313" key="1">
    <source>
        <dbReference type="EMBL" id="KHJ82361.1"/>
    </source>
</evidence>
<proteinExistence type="predicted"/>
<dbReference type="EMBL" id="KN580134">
    <property type="protein sequence ID" value="KHJ82361.1"/>
    <property type="molecule type" value="Genomic_DNA"/>
</dbReference>
<gene>
    <name evidence="1" type="ORF">OESDEN_17945</name>
</gene>
<evidence type="ECO:0000313" key="2">
    <source>
        <dbReference type="Proteomes" id="UP000053660"/>
    </source>
</evidence>
<protein>
    <submittedName>
        <fullName evidence="1">Uncharacterized protein</fullName>
    </submittedName>
</protein>
<name>A0A0B1SEN5_OESDE</name>
<reference evidence="1 2" key="1">
    <citation type="submission" date="2014-03" db="EMBL/GenBank/DDBJ databases">
        <title>Draft genome of the hookworm Oesophagostomum dentatum.</title>
        <authorList>
            <person name="Mitreva M."/>
        </authorList>
    </citation>
    <scope>NUCLEOTIDE SEQUENCE [LARGE SCALE GENOMIC DNA]</scope>
    <source>
        <strain evidence="1 2">OD-Hann</strain>
    </source>
</reference>
<organism evidence="1 2">
    <name type="scientific">Oesophagostomum dentatum</name>
    <name type="common">Nodular worm</name>
    <dbReference type="NCBI Taxonomy" id="61180"/>
    <lineage>
        <taxon>Eukaryota</taxon>
        <taxon>Metazoa</taxon>
        <taxon>Ecdysozoa</taxon>
        <taxon>Nematoda</taxon>
        <taxon>Chromadorea</taxon>
        <taxon>Rhabditida</taxon>
        <taxon>Rhabditina</taxon>
        <taxon>Rhabditomorpha</taxon>
        <taxon>Strongyloidea</taxon>
        <taxon>Strongylidae</taxon>
        <taxon>Oesophagostomum</taxon>
    </lineage>
</organism>